<dbReference type="GO" id="GO:0006357">
    <property type="term" value="P:regulation of transcription by RNA polymerase II"/>
    <property type="evidence" value="ECO:0007669"/>
    <property type="project" value="InterPro"/>
</dbReference>
<gene>
    <name evidence="3" type="ORF">AB205_0217780</name>
</gene>
<proteinExistence type="predicted"/>
<keyword evidence="4" id="KW-1185">Reference proteome</keyword>
<organism evidence="3 4">
    <name type="scientific">Aquarana catesbeiana</name>
    <name type="common">American bullfrog</name>
    <name type="synonym">Rana catesbeiana</name>
    <dbReference type="NCBI Taxonomy" id="8400"/>
    <lineage>
        <taxon>Eukaryota</taxon>
        <taxon>Metazoa</taxon>
        <taxon>Chordata</taxon>
        <taxon>Craniata</taxon>
        <taxon>Vertebrata</taxon>
        <taxon>Euteleostomi</taxon>
        <taxon>Amphibia</taxon>
        <taxon>Batrachia</taxon>
        <taxon>Anura</taxon>
        <taxon>Neobatrachia</taxon>
        <taxon>Ranoidea</taxon>
        <taxon>Ranidae</taxon>
        <taxon>Aquarana</taxon>
    </lineage>
</organism>
<feature type="domain" description="Retinoblastoma-associated protein N-terminal" evidence="2">
    <location>
        <begin position="28"/>
        <end position="121"/>
    </location>
</feature>
<feature type="signal peptide" evidence="1">
    <location>
        <begin position="1"/>
        <end position="21"/>
    </location>
</feature>
<dbReference type="SMART" id="SM01367">
    <property type="entry name" value="DUF3452"/>
    <property type="match status" value="1"/>
</dbReference>
<evidence type="ECO:0000259" key="2">
    <source>
        <dbReference type="SMART" id="SM01367"/>
    </source>
</evidence>
<dbReference type="EMBL" id="KV923240">
    <property type="protein sequence ID" value="PIN98655.1"/>
    <property type="molecule type" value="Genomic_DNA"/>
</dbReference>
<dbReference type="GO" id="GO:2000134">
    <property type="term" value="P:negative regulation of G1/S transition of mitotic cell cycle"/>
    <property type="evidence" value="ECO:0007669"/>
    <property type="project" value="TreeGrafter"/>
</dbReference>
<name>A0A2G9P5Q0_AQUCT</name>
<dbReference type="Pfam" id="PF11934">
    <property type="entry name" value="DUF3452"/>
    <property type="match status" value="1"/>
</dbReference>
<dbReference type="InterPro" id="IPR024599">
    <property type="entry name" value="RB_N"/>
</dbReference>
<protein>
    <recommendedName>
        <fullName evidence="2">Retinoblastoma-associated protein N-terminal domain-containing protein</fullName>
    </recommendedName>
</protein>
<dbReference type="AlphaFoldDB" id="A0A2G9P5Q0"/>
<accession>A0A2G9P5Q0</accession>
<dbReference type="Proteomes" id="UP000228934">
    <property type="component" value="Unassembled WGS sequence"/>
</dbReference>
<feature type="non-terminal residue" evidence="3">
    <location>
        <position position="121"/>
    </location>
</feature>
<dbReference type="GO" id="GO:0000977">
    <property type="term" value="F:RNA polymerase II transcription regulatory region sequence-specific DNA binding"/>
    <property type="evidence" value="ECO:0007669"/>
    <property type="project" value="TreeGrafter"/>
</dbReference>
<feature type="chain" id="PRO_5013668249" description="Retinoblastoma-associated protein N-terminal domain-containing protein" evidence="1">
    <location>
        <begin position="22"/>
        <end position="121"/>
    </location>
</feature>
<reference evidence="4" key="1">
    <citation type="journal article" date="2017" name="Nat. Commun.">
        <title>The North American bullfrog draft genome provides insight into hormonal regulation of long noncoding RNA.</title>
        <authorList>
            <person name="Hammond S.A."/>
            <person name="Warren R.L."/>
            <person name="Vandervalk B.P."/>
            <person name="Kucuk E."/>
            <person name="Khan H."/>
            <person name="Gibb E.A."/>
            <person name="Pandoh P."/>
            <person name="Kirk H."/>
            <person name="Zhao Y."/>
            <person name="Jones M."/>
            <person name="Mungall A.J."/>
            <person name="Coope R."/>
            <person name="Pleasance S."/>
            <person name="Moore R.A."/>
            <person name="Holt R.A."/>
            <person name="Round J.M."/>
            <person name="Ohora S."/>
            <person name="Walle B.V."/>
            <person name="Veldhoen N."/>
            <person name="Helbing C.C."/>
            <person name="Birol I."/>
        </authorList>
    </citation>
    <scope>NUCLEOTIDE SEQUENCE [LARGE SCALE GENOMIC DNA]</scope>
</reference>
<evidence type="ECO:0000313" key="4">
    <source>
        <dbReference type="Proteomes" id="UP000228934"/>
    </source>
</evidence>
<dbReference type="GO" id="GO:0000785">
    <property type="term" value="C:chromatin"/>
    <property type="evidence" value="ECO:0007669"/>
    <property type="project" value="TreeGrafter"/>
</dbReference>
<dbReference type="InterPro" id="IPR028309">
    <property type="entry name" value="RB_fam"/>
</dbReference>
<dbReference type="GO" id="GO:0030154">
    <property type="term" value="P:cell differentiation"/>
    <property type="evidence" value="ECO:0007669"/>
    <property type="project" value="TreeGrafter"/>
</dbReference>
<dbReference type="PANTHER" id="PTHR13742">
    <property type="entry name" value="RETINOBLASTOMA-ASSOCIATED PROTEIN RB -RELATED"/>
    <property type="match status" value="1"/>
</dbReference>
<keyword evidence="1" id="KW-0732">Signal</keyword>
<dbReference type="PANTHER" id="PTHR13742:SF8">
    <property type="entry name" value="RETINOBLASTOMA-LIKE PROTEIN 2"/>
    <property type="match status" value="1"/>
</dbReference>
<dbReference type="OrthoDB" id="844594at2759"/>
<dbReference type="GO" id="GO:0005667">
    <property type="term" value="C:transcription regulator complex"/>
    <property type="evidence" value="ECO:0007669"/>
    <property type="project" value="TreeGrafter"/>
</dbReference>
<evidence type="ECO:0000313" key="3">
    <source>
        <dbReference type="EMBL" id="PIN98655.1"/>
    </source>
</evidence>
<evidence type="ECO:0000256" key="1">
    <source>
        <dbReference type="SAM" id="SignalP"/>
    </source>
</evidence>
<sequence length="121" mass="14239">MYSKCMFIVLQGNALHWLACALYVACRQTVPTVGRGTVEGNYVSLTRILTSSELSLIEFFNKMKKWEDMANLPADFRERTRKLERNFTVTAVLFKKYDPIFQKIFKNSQEEQPRQHRGRKQ</sequence>